<dbReference type="InterPro" id="IPR035923">
    <property type="entry name" value="TT1751-like_sf"/>
</dbReference>
<organism evidence="2 3">
    <name type="scientific">Isachenkonia alkalipeptolytica</name>
    <dbReference type="NCBI Taxonomy" id="2565777"/>
    <lineage>
        <taxon>Bacteria</taxon>
        <taxon>Bacillati</taxon>
        <taxon>Bacillota</taxon>
        <taxon>Clostridia</taxon>
        <taxon>Eubacteriales</taxon>
        <taxon>Clostridiaceae</taxon>
        <taxon>Isachenkonia</taxon>
    </lineage>
</organism>
<evidence type="ECO:0000313" key="3">
    <source>
        <dbReference type="Proteomes" id="UP000449710"/>
    </source>
</evidence>
<dbReference type="SUPFAM" id="SSF103247">
    <property type="entry name" value="TT1751-like"/>
    <property type="match status" value="1"/>
</dbReference>
<dbReference type="PANTHER" id="PTHR38342:SF2">
    <property type="entry name" value="INNER MEMBRANE OR EXPORTED"/>
    <property type="match status" value="1"/>
</dbReference>
<name>A0AA44BEW7_9CLOT</name>
<dbReference type="AlphaFoldDB" id="A0AA44BEW7"/>
<reference evidence="2 3" key="1">
    <citation type="submission" date="2019-04" db="EMBL/GenBank/DDBJ databases">
        <title>Isachenkonia alkalipeptolytica gen. nov. sp. nov. a new anaerobic, alkiliphilic organothrophic bacterium capable to reduce synthesized ferrihydrite isolated from a soda lake.</title>
        <authorList>
            <person name="Toshchakov S.V."/>
            <person name="Zavarzina D.G."/>
            <person name="Zhilina T.N."/>
            <person name="Kostrikina N.A."/>
            <person name="Kublanov I.V."/>
        </authorList>
    </citation>
    <scope>NUCLEOTIDE SEQUENCE [LARGE SCALE GENOMIC DNA]</scope>
    <source>
        <strain evidence="2 3">Z-1701</strain>
    </source>
</reference>
<feature type="domain" description="DUF302" evidence="1">
    <location>
        <begin position="42"/>
        <end position="103"/>
    </location>
</feature>
<gene>
    <name evidence="2" type="ORF">ISALK_13090</name>
</gene>
<proteinExistence type="predicted"/>
<dbReference type="PANTHER" id="PTHR38342">
    <property type="entry name" value="SLR5037 PROTEIN"/>
    <property type="match status" value="1"/>
</dbReference>
<evidence type="ECO:0000259" key="1">
    <source>
        <dbReference type="Pfam" id="PF03625"/>
    </source>
</evidence>
<protein>
    <submittedName>
        <fullName evidence="2">DUF302 domain-containing protein</fullName>
    </submittedName>
</protein>
<dbReference type="CDD" id="cd14797">
    <property type="entry name" value="DUF302"/>
    <property type="match status" value="1"/>
</dbReference>
<comment type="caution">
    <text evidence="2">The sequence shown here is derived from an EMBL/GenBank/DDBJ whole genome shotgun (WGS) entry which is preliminary data.</text>
</comment>
<dbReference type="InterPro" id="IPR005180">
    <property type="entry name" value="DUF302"/>
</dbReference>
<dbReference type="EMBL" id="SUMG01000024">
    <property type="protein sequence ID" value="NBG89427.1"/>
    <property type="molecule type" value="Genomic_DNA"/>
</dbReference>
<dbReference type="Gene3D" id="3.30.310.70">
    <property type="entry name" value="TT1751-like domain"/>
    <property type="match status" value="1"/>
</dbReference>
<dbReference type="Pfam" id="PF03625">
    <property type="entry name" value="DUF302"/>
    <property type="match status" value="1"/>
</dbReference>
<sequence>MEEAAMEMEMILENQSLYDFDETVNRLKDNVADAGWSVVGEFDYQEILGDKGYEIENIKILAVCSGEHSAAILQHDDARMVSPLMPCRIAVYEKSDGNTYIAQLNSGEVAQPFGGVIAETMMTVAEETNAIVEDLIQE</sequence>
<accession>A0AA44BEW7</accession>
<keyword evidence="3" id="KW-1185">Reference proteome</keyword>
<evidence type="ECO:0000313" key="2">
    <source>
        <dbReference type="EMBL" id="NBG89427.1"/>
    </source>
</evidence>
<dbReference type="Proteomes" id="UP000449710">
    <property type="component" value="Unassembled WGS sequence"/>
</dbReference>